<evidence type="ECO:0000256" key="2">
    <source>
        <dbReference type="ARBA" id="ARBA00022448"/>
    </source>
</evidence>
<dbReference type="Pfam" id="PF00005">
    <property type="entry name" value="ABC_tran"/>
    <property type="match status" value="1"/>
</dbReference>
<dbReference type="SUPFAM" id="SSF52540">
    <property type="entry name" value="P-loop containing nucleoside triphosphate hydrolases"/>
    <property type="match status" value="1"/>
</dbReference>
<dbReference type="GO" id="GO:0005524">
    <property type="term" value="F:ATP binding"/>
    <property type="evidence" value="ECO:0007669"/>
    <property type="project" value="UniProtKB-KW"/>
</dbReference>
<dbReference type="GO" id="GO:0016887">
    <property type="term" value="F:ATP hydrolysis activity"/>
    <property type="evidence" value="ECO:0007669"/>
    <property type="project" value="InterPro"/>
</dbReference>
<dbReference type="STRING" id="59843.A3958_16780"/>
<name>A0A163KVU0_9BACL</name>
<proteinExistence type="inferred from homology"/>
<dbReference type="PANTHER" id="PTHR43820">
    <property type="entry name" value="HIGH-AFFINITY BRANCHED-CHAIN AMINO ACID TRANSPORT ATP-BINDING PROTEIN LIVF"/>
    <property type="match status" value="1"/>
</dbReference>
<evidence type="ECO:0000256" key="5">
    <source>
        <dbReference type="ARBA" id="ARBA00022970"/>
    </source>
</evidence>
<dbReference type="InterPro" id="IPR003439">
    <property type="entry name" value="ABC_transporter-like_ATP-bd"/>
</dbReference>
<dbReference type="InterPro" id="IPR017780">
    <property type="entry name" value="ABC_transptr_urea_ATP-bd_UrtE"/>
</dbReference>
<keyword evidence="5" id="KW-0029">Amino-acid transport</keyword>
<dbReference type="GO" id="GO:0015658">
    <property type="term" value="F:branched-chain amino acid transmembrane transporter activity"/>
    <property type="evidence" value="ECO:0007669"/>
    <property type="project" value="TreeGrafter"/>
</dbReference>
<sequence>MLKLQGIESGYGESAVLRGVSMVVDPAKVVCLIGRNGVGKTTLMRTLTGQLKIRQGRMSLGEQEVTGWDSVKRARGGIGYVPQGREIFPQLTVKENLLLGLEPCVPRSKVFPEDVLALFPVLPQMYHRQGGDLSGGQQQQLAFARALASRPKVLLLDEPTEGIQPSIVEEIQDVIRGIKAKGETSVILVEQSIEFVRSVADYIYVMDKGTVVAEGVQDAIDMEQFEHYLTV</sequence>
<gene>
    <name evidence="7" type="ORF">AWU65_17375</name>
</gene>
<keyword evidence="4 7" id="KW-0067">ATP-binding</keyword>
<dbReference type="CDD" id="cd03224">
    <property type="entry name" value="ABC_TM1139_LivF_branched"/>
    <property type="match status" value="1"/>
</dbReference>
<reference evidence="7" key="1">
    <citation type="journal article" date="2016" name="Genome Announc.">
        <title>Draft genomes of two strains of Paenibacillus glucanolyticus with capability to degrade lignocellulose.</title>
        <authorList>
            <person name="Mathews S.L."/>
            <person name="Pawlak J."/>
            <person name="Grunden A.M."/>
        </authorList>
    </citation>
    <scope>NUCLEOTIDE SEQUENCE [LARGE SCALE GENOMIC DNA]</scope>
    <source>
        <strain evidence="7">SLM1</strain>
    </source>
</reference>
<evidence type="ECO:0000256" key="1">
    <source>
        <dbReference type="ARBA" id="ARBA00005417"/>
    </source>
</evidence>
<dbReference type="KEGG" id="pglu:A3958_16780"/>
<dbReference type="PROSITE" id="PS50893">
    <property type="entry name" value="ABC_TRANSPORTER_2"/>
    <property type="match status" value="1"/>
</dbReference>
<dbReference type="InterPro" id="IPR003593">
    <property type="entry name" value="AAA+_ATPase"/>
</dbReference>
<evidence type="ECO:0000256" key="4">
    <source>
        <dbReference type="ARBA" id="ARBA00022840"/>
    </source>
</evidence>
<keyword evidence="3" id="KW-0547">Nucleotide-binding</keyword>
<dbReference type="EMBL" id="LWMH01000001">
    <property type="protein sequence ID" value="KZS47563.1"/>
    <property type="molecule type" value="Genomic_DNA"/>
</dbReference>
<dbReference type="AlphaFoldDB" id="A0A163KVU0"/>
<evidence type="ECO:0000259" key="6">
    <source>
        <dbReference type="PROSITE" id="PS50893"/>
    </source>
</evidence>
<evidence type="ECO:0000313" key="7">
    <source>
        <dbReference type="EMBL" id="KZS47563.1"/>
    </source>
</evidence>
<organism evidence="7 8">
    <name type="scientific">Paenibacillus glucanolyticus</name>
    <dbReference type="NCBI Taxonomy" id="59843"/>
    <lineage>
        <taxon>Bacteria</taxon>
        <taxon>Bacillati</taxon>
        <taxon>Bacillota</taxon>
        <taxon>Bacilli</taxon>
        <taxon>Bacillales</taxon>
        <taxon>Paenibacillaceae</taxon>
        <taxon>Paenibacillus</taxon>
    </lineage>
</organism>
<keyword evidence="2" id="KW-0813">Transport</keyword>
<dbReference type="NCBIfam" id="TIGR03410">
    <property type="entry name" value="urea_trans_UrtE"/>
    <property type="match status" value="1"/>
</dbReference>
<dbReference type="InterPro" id="IPR052156">
    <property type="entry name" value="BCAA_Transport_ATP-bd_LivF"/>
</dbReference>
<dbReference type="RefSeq" id="WP_006208907.1">
    <property type="nucleotide sequence ID" value="NZ_CBCSBX010000009.1"/>
</dbReference>
<evidence type="ECO:0000313" key="8">
    <source>
        <dbReference type="Proteomes" id="UP000076796"/>
    </source>
</evidence>
<dbReference type="GO" id="GO:0015807">
    <property type="term" value="P:L-amino acid transport"/>
    <property type="evidence" value="ECO:0007669"/>
    <property type="project" value="TreeGrafter"/>
</dbReference>
<feature type="domain" description="ABC transporter" evidence="6">
    <location>
        <begin position="2"/>
        <end position="231"/>
    </location>
</feature>
<dbReference type="InterPro" id="IPR027417">
    <property type="entry name" value="P-loop_NTPase"/>
</dbReference>
<dbReference type="GeneID" id="97556996"/>
<protein>
    <submittedName>
        <fullName evidence="7">ABC transporter ATP-binding protein</fullName>
    </submittedName>
</protein>
<dbReference type="SMART" id="SM00382">
    <property type="entry name" value="AAA"/>
    <property type="match status" value="1"/>
</dbReference>
<dbReference type="OrthoDB" id="9776369at2"/>
<keyword evidence="8" id="KW-1185">Reference proteome</keyword>
<comment type="similarity">
    <text evidence="1">Belongs to the ABC transporter superfamily.</text>
</comment>
<comment type="caution">
    <text evidence="7">The sequence shown here is derived from an EMBL/GenBank/DDBJ whole genome shotgun (WGS) entry which is preliminary data.</text>
</comment>
<evidence type="ECO:0000256" key="3">
    <source>
        <dbReference type="ARBA" id="ARBA00022741"/>
    </source>
</evidence>
<dbReference type="Proteomes" id="UP000076796">
    <property type="component" value="Unassembled WGS sequence"/>
</dbReference>
<dbReference type="Gene3D" id="3.40.50.300">
    <property type="entry name" value="P-loop containing nucleotide triphosphate hydrolases"/>
    <property type="match status" value="1"/>
</dbReference>
<accession>A0A163KVU0</accession>
<dbReference type="PANTHER" id="PTHR43820:SF5">
    <property type="entry name" value="HIGH-AFFINITY BRANCHED-CHAIN AMINO ACID TRANSPORT ATP-BINDING PROTEIN"/>
    <property type="match status" value="1"/>
</dbReference>